<dbReference type="InterPro" id="IPR050954">
    <property type="entry name" value="ET_IronSulfur_Cluster-Binding"/>
</dbReference>
<keyword evidence="3" id="KW-0479">Metal-binding</keyword>
<evidence type="ECO:0000259" key="8">
    <source>
        <dbReference type="PROSITE" id="PS51379"/>
    </source>
</evidence>
<evidence type="ECO:0000256" key="5">
    <source>
        <dbReference type="ARBA" id="ARBA00022982"/>
    </source>
</evidence>
<dbReference type="GO" id="GO:0051539">
    <property type="term" value="F:4 iron, 4 sulfur cluster binding"/>
    <property type="evidence" value="ECO:0007669"/>
    <property type="project" value="UniProtKB-KW"/>
</dbReference>
<dbReference type="InterPro" id="IPR017896">
    <property type="entry name" value="4Fe4S_Fe-S-bd"/>
</dbReference>
<dbReference type="PANTHER" id="PTHR43177:SF5">
    <property type="entry name" value="ANAEROBIC DIMETHYL SULFOXIDE REDUCTASE CHAIN B-RELATED"/>
    <property type="match status" value="1"/>
</dbReference>
<protein>
    <submittedName>
        <fullName evidence="9">4Fe-4S ferredoxin</fullName>
    </submittedName>
</protein>
<dbReference type="SUPFAM" id="SSF54862">
    <property type="entry name" value="4Fe-4S ferredoxins"/>
    <property type="match status" value="1"/>
</dbReference>
<dbReference type="Proteomes" id="UP000253975">
    <property type="component" value="Unassembled WGS sequence"/>
</dbReference>
<organism evidence="9 10">
    <name type="scientific">Slackia isoflavoniconvertens</name>
    <dbReference type="NCBI Taxonomy" id="572010"/>
    <lineage>
        <taxon>Bacteria</taxon>
        <taxon>Bacillati</taxon>
        <taxon>Actinomycetota</taxon>
        <taxon>Coriobacteriia</taxon>
        <taxon>Eggerthellales</taxon>
        <taxon>Eggerthellaceae</taxon>
        <taxon>Slackia</taxon>
    </lineage>
</organism>
<evidence type="ECO:0000313" key="10">
    <source>
        <dbReference type="Proteomes" id="UP000253975"/>
    </source>
</evidence>
<evidence type="ECO:0000256" key="2">
    <source>
        <dbReference type="ARBA" id="ARBA00022485"/>
    </source>
</evidence>
<evidence type="ECO:0000256" key="3">
    <source>
        <dbReference type="ARBA" id="ARBA00022723"/>
    </source>
</evidence>
<dbReference type="PANTHER" id="PTHR43177">
    <property type="entry name" value="PROTEIN NRFC"/>
    <property type="match status" value="1"/>
</dbReference>
<reference evidence="9 10" key="1">
    <citation type="journal article" date="2018" name="Elife">
        <title>Discovery and characterization of a prevalent human gut bacterial enzyme sufficient for the inactivation of a family of plant toxins.</title>
        <authorList>
            <person name="Koppel N."/>
            <person name="Bisanz J.E."/>
            <person name="Pandelia M.E."/>
            <person name="Turnbaugh P.J."/>
            <person name="Balskus E.P."/>
        </authorList>
    </citation>
    <scope>NUCLEOTIDE SEQUENCE [LARGE SCALE GENOMIC DNA]</scope>
    <source>
        <strain evidence="9 10">OB21 GAM31</strain>
    </source>
</reference>
<keyword evidence="6" id="KW-0408">Iron</keyword>
<accession>A0A369LEY6</accession>
<evidence type="ECO:0000256" key="7">
    <source>
        <dbReference type="ARBA" id="ARBA00023014"/>
    </source>
</evidence>
<dbReference type="PROSITE" id="PS51379">
    <property type="entry name" value="4FE4S_FER_2"/>
    <property type="match status" value="3"/>
</dbReference>
<feature type="domain" description="4Fe-4S ferredoxin-type" evidence="8">
    <location>
        <begin position="3"/>
        <end position="33"/>
    </location>
</feature>
<keyword evidence="4" id="KW-0677">Repeat</keyword>
<sequence>MAFGFYFDMTRCIGCRACQVACKDKNRLGVGTLYRGVKSYTVGTFPDVKTYSYSASCNHCEDPICMKNCPVGAIKKAEDGTVIQDQEKCIGCRMCVMSCPYGHPKYFPEKGVSGKCDGCYGIRANGSQPACVAGCPNRALDFGDVDELRAKYGDDLNAGAIVVLPSPDETHPNVLIKAKDCSFDESAVELTW</sequence>
<evidence type="ECO:0000256" key="4">
    <source>
        <dbReference type="ARBA" id="ARBA00022737"/>
    </source>
</evidence>
<comment type="caution">
    <text evidence="9">The sequence shown here is derived from an EMBL/GenBank/DDBJ whole genome shotgun (WGS) entry which is preliminary data.</text>
</comment>
<keyword evidence="7" id="KW-0411">Iron-sulfur</keyword>
<dbReference type="GO" id="GO:0046872">
    <property type="term" value="F:metal ion binding"/>
    <property type="evidence" value="ECO:0007669"/>
    <property type="project" value="UniProtKB-KW"/>
</dbReference>
<dbReference type="EMBL" id="PPTO01000012">
    <property type="protein sequence ID" value="RDB57207.1"/>
    <property type="molecule type" value="Genomic_DNA"/>
</dbReference>
<dbReference type="RefSeq" id="WP_114615924.1">
    <property type="nucleotide sequence ID" value="NZ_PPTO01000012.1"/>
</dbReference>
<keyword evidence="5" id="KW-0249">Electron transport</keyword>
<dbReference type="AlphaFoldDB" id="A0A369LEY6"/>
<evidence type="ECO:0000256" key="6">
    <source>
        <dbReference type="ARBA" id="ARBA00023004"/>
    </source>
</evidence>
<keyword evidence="2" id="KW-0004">4Fe-4S</keyword>
<proteinExistence type="predicted"/>
<dbReference type="Gene3D" id="3.30.70.20">
    <property type="match status" value="2"/>
</dbReference>
<name>A0A369LEY6_9ACTN</name>
<dbReference type="InterPro" id="IPR017900">
    <property type="entry name" value="4Fe4S_Fe_S_CS"/>
</dbReference>
<dbReference type="CDD" id="cd16371">
    <property type="entry name" value="DMSOR_beta_like"/>
    <property type="match status" value="1"/>
</dbReference>
<dbReference type="Pfam" id="PF12800">
    <property type="entry name" value="Fer4_4"/>
    <property type="match status" value="1"/>
</dbReference>
<dbReference type="PROSITE" id="PS00198">
    <property type="entry name" value="4FE4S_FER_1"/>
    <property type="match status" value="1"/>
</dbReference>
<evidence type="ECO:0000313" key="9">
    <source>
        <dbReference type="EMBL" id="RDB57207.1"/>
    </source>
</evidence>
<feature type="domain" description="4Fe-4S ferredoxin-type" evidence="8">
    <location>
        <begin position="80"/>
        <end position="109"/>
    </location>
</feature>
<feature type="domain" description="4Fe-4S ferredoxin-type" evidence="8">
    <location>
        <begin position="47"/>
        <end position="79"/>
    </location>
</feature>
<gene>
    <name evidence="9" type="ORF">C1881_07575</name>
</gene>
<evidence type="ECO:0000256" key="1">
    <source>
        <dbReference type="ARBA" id="ARBA00022448"/>
    </source>
</evidence>
<dbReference type="Pfam" id="PF13247">
    <property type="entry name" value="Fer4_11"/>
    <property type="match status" value="1"/>
</dbReference>
<keyword evidence="1" id="KW-0813">Transport</keyword>